<accession>A0A9Q1AXT7</accession>
<evidence type="ECO:0000259" key="8">
    <source>
        <dbReference type="PROSITE" id="PS50238"/>
    </source>
</evidence>
<sequence>MVAIQDESHCTSCCSYQAKNNQNTSCINEDLKDVLLKGFWGDIKKLKAILAQYRSINNLQACILCNRLLDLSLRAPHFDEMLLGHWFLEGFSHPQSQSALDPRAGVMVQALYNYQYKSEDGRWVSISEGELFQLMRKSNDDWWQVRRLGQHQQKRPIFVPASYVAELPPSTRAASPQNYILHPGHCAEEDNHAGELEVLSRSSPGEASRTRGLLVFFSQMLDDTHLPHPGPSRETSPKYCNLEKIKQLATLPPSPRSPPVQVFEAWEQHVDSSSLRSYFYKPDTGEKSWKPPRRNQEMVRLVVSPTPTPQLTSSLGKPEGHPHGPSAPSEPPAVGELSLLDQVEEEQPAGQGLQARDKKLGYTKSMVLPETRGTKGSHRRNLSQHSCEAWLGDCPAATPANGSSSHSPDGLHRVEKSGQLNKTKIAEGGRKLRKCWASSWLVLAGNSLMFYKDPKGAAAWTPSSSRPESSVDLRGARIDWARDLSSKRNVIHFRTVTGNEYLLQSDSETVSQEWYQAIKGVIRRLVTTRNAAEWLGMRQEAGRQQACLNSLPFPFSLPSAPSSPDRAYKKRVKSKLRRFIAKRPPLRSLQEKGLIRDQVFGCRLEALCQREGSTVPRFVQQCVEAVEQRGLDADGIYRVSGNLAVIQKLRFIVDREDKLHLDDPQWDDVHVLTGALKLFFRELPEPLLPYSLFDDFVAAVKLSDPKDKVSKLTGLIQSLPQPNRNTLYYLLEHLRKVMDHSDANRMTTQNLGIVFGPTLLRHERDAASLVEGMVYQNQVVELLLTEFSSIFTTPTTE</sequence>
<dbReference type="Pfam" id="PF00169">
    <property type="entry name" value="PH"/>
    <property type="match status" value="1"/>
</dbReference>
<keyword evidence="1 3" id="KW-0728">SH3 domain</keyword>
<dbReference type="FunFam" id="1.10.555.10:FF:000003">
    <property type="entry name" value="Putative rho GTPase-activating protein 12"/>
    <property type="match status" value="1"/>
</dbReference>
<comment type="caution">
    <text evidence="9">The sequence shown here is derived from an EMBL/GenBank/DDBJ whole genome shotgun (WGS) entry which is preliminary data.</text>
</comment>
<dbReference type="GO" id="GO:0005737">
    <property type="term" value="C:cytoplasm"/>
    <property type="evidence" value="ECO:0007669"/>
    <property type="project" value="TreeGrafter"/>
</dbReference>
<dbReference type="SUPFAM" id="SSF50729">
    <property type="entry name" value="PH domain-like"/>
    <property type="match status" value="1"/>
</dbReference>
<feature type="domain" description="PH" evidence="6">
    <location>
        <begin position="413"/>
        <end position="523"/>
    </location>
</feature>
<dbReference type="GO" id="GO:0005096">
    <property type="term" value="F:GTPase activator activity"/>
    <property type="evidence" value="ECO:0007669"/>
    <property type="project" value="UniProtKB-KW"/>
</dbReference>
<name>A0A9Q1AXT7_9SAUR</name>
<evidence type="ECO:0000256" key="4">
    <source>
        <dbReference type="SAM" id="MobiDB-lite"/>
    </source>
</evidence>
<dbReference type="AlphaFoldDB" id="A0A9Q1AXT7"/>
<dbReference type="PANTHER" id="PTHR23176:SF103">
    <property type="entry name" value="RHO GTPASE-ACTIVATING PROTEIN 9"/>
    <property type="match status" value="1"/>
</dbReference>
<dbReference type="InterPro" id="IPR008936">
    <property type="entry name" value="Rho_GTPase_activation_prot"/>
</dbReference>
<dbReference type="Gene3D" id="2.20.70.10">
    <property type="match status" value="1"/>
</dbReference>
<dbReference type="Pfam" id="PF00018">
    <property type="entry name" value="SH3_1"/>
    <property type="match status" value="1"/>
</dbReference>
<evidence type="ECO:0000256" key="2">
    <source>
        <dbReference type="ARBA" id="ARBA00022468"/>
    </source>
</evidence>
<feature type="domain" description="WW" evidence="7">
    <location>
        <begin position="260"/>
        <end position="294"/>
    </location>
</feature>
<dbReference type="InterPro" id="IPR050729">
    <property type="entry name" value="Rho-GAP"/>
</dbReference>
<evidence type="ECO:0000313" key="10">
    <source>
        <dbReference type="Proteomes" id="UP001142489"/>
    </source>
</evidence>
<dbReference type="Gene3D" id="2.30.30.40">
    <property type="entry name" value="SH3 Domains"/>
    <property type="match status" value="1"/>
</dbReference>
<evidence type="ECO:0000259" key="5">
    <source>
        <dbReference type="PROSITE" id="PS50002"/>
    </source>
</evidence>
<dbReference type="InterPro" id="IPR011993">
    <property type="entry name" value="PH-like_dom_sf"/>
</dbReference>
<dbReference type="SUPFAM" id="SSF48350">
    <property type="entry name" value="GTPase activation domain, GAP"/>
    <property type="match status" value="1"/>
</dbReference>
<evidence type="ECO:0000259" key="6">
    <source>
        <dbReference type="PROSITE" id="PS50003"/>
    </source>
</evidence>
<dbReference type="InterPro" id="IPR001202">
    <property type="entry name" value="WW_dom"/>
</dbReference>
<feature type="region of interest" description="Disordered" evidence="4">
    <location>
        <begin position="398"/>
        <end position="422"/>
    </location>
</feature>
<dbReference type="SMART" id="SM00233">
    <property type="entry name" value="PH"/>
    <property type="match status" value="1"/>
</dbReference>
<dbReference type="PROSITE" id="PS50002">
    <property type="entry name" value="SH3"/>
    <property type="match status" value="1"/>
</dbReference>
<evidence type="ECO:0008006" key="11">
    <source>
        <dbReference type="Google" id="ProtNLM"/>
    </source>
</evidence>
<dbReference type="SMART" id="SM00324">
    <property type="entry name" value="RhoGAP"/>
    <property type="match status" value="1"/>
</dbReference>
<evidence type="ECO:0000313" key="9">
    <source>
        <dbReference type="EMBL" id="KAJ7317669.1"/>
    </source>
</evidence>
<gene>
    <name evidence="9" type="ORF">JRQ81_003831</name>
</gene>
<dbReference type="SMART" id="SM00456">
    <property type="entry name" value="WW"/>
    <property type="match status" value="1"/>
</dbReference>
<dbReference type="InterPro" id="IPR001849">
    <property type="entry name" value="PH_domain"/>
</dbReference>
<evidence type="ECO:0000256" key="1">
    <source>
        <dbReference type="ARBA" id="ARBA00022443"/>
    </source>
</evidence>
<reference evidence="9" key="1">
    <citation type="journal article" date="2023" name="DNA Res.">
        <title>Chromosome-level genome assembly of Phrynocephalus forsythii using third-generation DNA sequencing and Hi-C analysis.</title>
        <authorList>
            <person name="Qi Y."/>
            <person name="Zhao W."/>
            <person name="Zhao Y."/>
            <person name="Niu C."/>
            <person name="Cao S."/>
            <person name="Zhang Y."/>
        </authorList>
    </citation>
    <scope>NUCLEOTIDE SEQUENCE</scope>
    <source>
        <tissue evidence="9">Muscle</tissue>
    </source>
</reference>
<dbReference type="PROSITE" id="PS50238">
    <property type="entry name" value="RHOGAP"/>
    <property type="match status" value="1"/>
</dbReference>
<dbReference type="SMART" id="SM00326">
    <property type="entry name" value="SH3"/>
    <property type="match status" value="1"/>
</dbReference>
<dbReference type="PROSITE" id="PS50020">
    <property type="entry name" value="WW_DOMAIN_2"/>
    <property type="match status" value="1"/>
</dbReference>
<dbReference type="Gene3D" id="2.30.29.30">
    <property type="entry name" value="Pleckstrin-homology domain (PH domain)/Phosphotyrosine-binding domain (PTB)"/>
    <property type="match status" value="1"/>
</dbReference>
<protein>
    <recommendedName>
        <fullName evidence="11">Rho GTPase-activating protein 9</fullName>
    </recommendedName>
</protein>
<dbReference type="SUPFAM" id="SSF50044">
    <property type="entry name" value="SH3-domain"/>
    <property type="match status" value="1"/>
</dbReference>
<feature type="domain" description="Rho-GAP" evidence="8">
    <location>
        <begin position="602"/>
        <end position="791"/>
    </location>
</feature>
<dbReference type="FunFam" id="2.30.29.30:FF:000182">
    <property type="entry name" value="Rho GTPase activating protein 9"/>
    <property type="match status" value="1"/>
</dbReference>
<evidence type="ECO:0000256" key="3">
    <source>
        <dbReference type="PROSITE-ProRule" id="PRU00192"/>
    </source>
</evidence>
<dbReference type="CDD" id="cd04403">
    <property type="entry name" value="RhoGAP_ARHGAP27_15_12_9"/>
    <property type="match status" value="1"/>
</dbReference>
<dbReference type="InterPro" id="IPR001452">
    <property type="entry name" value="SH3_domain"/>
</dbReference>
<proteinExistence type="predicted"/>
<evidence type="ECO:0000259" key="7">
    <source>
        <dbReference type="PROSITE" id="PS50020"/>
    </source>
</evidence>
<dbReference type="PANTHER" id="PTHR23176">
    <property type="entry name" value="RHO/RAC/CDC GTPASE-ACTIVATING PROTEIN"/>
    <property type="match status" value="1"/>
</dbReference>
<feature type="domain" description="SH3" evidence="5">
    <location>
        <begin position="103"/>
        <end position="169"/>
    </location>
</feature>
<organism evidence="9 10">
    <name type="scientific">Phrynocephalus forsythii</name>
    <dbReference type="NCBI Taxonomy" id="171643"/>
    <lineage>
        <taxon>Eukaryota</taxon>
        <taxon>Metazoa</taxon>
        <taxon>Chordata</taxon>
        <taxon>Craniata</taxon>
        <taxon>Vertebrata</taxon>
        <taxon>Euteleostomi</taxon>
        <taxon>Lepidosauria</taxon>
        <taxon>Squamata</taxon>
        <taxon>Bifurcata</taxon>
        <taxon>Unidentata</taxon>
        <taxon>Episquamata</taxon>
        <taxon>Toxicofera</taxon>
        <taxon>Iguania</taxon>
        <taxon>Acrodonta</taxon>
        <taxon>Agamidae</taxon>
        <taxon>Agaminae</taxon>
        <taxon>Phrynocephalus</taxon>
    </lineage>
</organism>
<dbReference type="Pfam" id="PF00620">
    <property type="entry name" value="RhoGAP"/>
    <property type="match status" value="1"/>
</dbReference>
<dbReference type="Proteomes" id="UP001142489">
    <property type="component" value="Unassembled WGS sequence"/>
</dbReference>
<keyword evidence="2" id="KW-0343">GTPase activation</keyword>
<dbReference type="Gene3D" id="1.10.555.10">
    <property type="entry name" value="Rho GTPase activation protein"/>
    <property type="match status" value="1"/>
</dbReference>
<dbReference type="InterPro" id="IPR000198">
    <property type="entry name" value="RhoGAP_dom"/>
</dbReference>
<dbReference type="GO" id="GO:0007165">
    <property type="term" value="P:signal transduction"/>
    <property type="evidence" value="ECO:0007669"/>
    <property type="project" value="InterPro"/>
</dbReference>
<feature type="region of interest" description="Disordered" evidence="4">
    <location>
        <begin position="305"/>
        <end position="381"/>
    </location>
</feature>
<dbReference type="PROSITE" id="PS50003">
    <property type="entry name" value="PH_DOMAIN"/>
    <property type="match status" value="1"/>
</dbReference>
<dbReference type="CDD" id="cd13233">
    <property type="entry name" value="PH_ARHGAP9-like"/>
    <property type="match status" value="1"/>
</dbReference>
<dbReference type="EMBL" id="JAPFRF010000011">
    <property type="protein sequence ID" value="KAJ7317669.1"/>
    <property type="molecule type" value="Genomic_DNA"/>
</dbReference>
<keyword evidence="10" id="KW-1185">Reference proteome</keyword>
<dbReference type="OrthoDB" id="79452at2759"/>
<dbReference type="InterPro" id="IPR036028">
    <property type="entry name" value="SH3-like_dom_sf"/>
</dbReference>